<organism evidence="3 4">
    <name type="scientific">Tanacetum coccineum</name>
    <dbReference type="NCBI Taxonomy" id="301880"/>
    <lineage>
        <taxon>Eukaryota</taxon>
        <taxon>Viridiplantae</taxon>
        <taxon>Streptophyta</taxon>
        <taxon>Embryophyta</taxon>
        <taxon>Tracheophyta</taxon>
        <taxon>Spermatophyta</taxon>
        <taxon>Magnoliopsida</taxon>
        <taxon>eudicotyledons</taxon>
        <taxon>Gunneridae</taxon>
        <taxon>Pentapetalae</taxon>
        <taxon>asterids</taxon>
        <taxon>campanulids</taxon>
        <taxon>Asterales</taxon>
        <taxon>Asteraceae</taxon>
        <taxon>Asteroideae</taxon>
        <taxon>Anthemideae</taxon>
        <taxon>Anthemidinae</taxon>
        <taxon>Tanacetum</taxon>
    </lineage>
</organism>
<feature type="domain" description="Retrovirus-related Pol polyprotein from transposon TNT 1-94-like beta-barrel" evidence="2">
    <location>
        <begin position="15"/>
        <end position="68"/>
    </location>
</feature>
<feature type="compositionally biased region" description="Polar residues" evidence="1">
    <location>
        <begin position="161"/>
        <end position="173"/>
    </location>
</feature>
<evidence type="ECO:0000259" key="2">
    <source>
        <dbReference type="Pfam" id="PF22936"/>
    </source>
</evidence>
<dbReference type="Proteomes" id="UP001151760">
    <property type="component" value="Unassembled WGS sequence"/>
</dbReference>
<gene>
    <name evidence="3" type="ORF">Tco_1030293</name>
</gene>
<feature type="region of interest" description="Disordered" evidence="1">
    <location>
        <begin position="146"/>
        <end position="173"/>
    </location>
</feature>
<protein>
    <recommendedName>
        <fullName evidence="2">Retrovirus-related Pol polyprotein from transposon TNT 1-94-like beta-barrel domain-containing protein</fullName>
    </recommendedName>
</protein>
<name>A0ABQ5G7M9_9ASTR</name>
<evidence type="ECO:0000313" key="3">
    <source>
        <dbReference type="EMBL" id="GJT71007.1"/>
    </source>
</evidence>
<evidence type="ECO:0000313" key="4">
    <source>
        <dbReference type="Proteomes" id="UP001151760"/>
    </source>
</evidence>
<comment type="caution">
    <text evidence="3">The sequence shown here is derived from an EMBL/GenBank/DDBJ whole genome shotgun (WGS) entry which is preliminary data.</text>
</comment>
<evidence type="ECO:0000256" key="1">
    <source>
        <dbReference type="SAM" id="MobiDB-lite"/>
    </source>
</evidence>
<accession>A0ABQ5G7M9</accession>
<reference evidence="3" key="1">
    <citation type="journal article" date="2022" name="Int. J. Mol. Sci.">
        <title>Draft Genome of Tanacetum Coccineum: Genomic Comparison of Closely Related Tanacetum-Family Plants.</title>
        <authorList>
            <person name="Yamashiro T."/>
            <person name="Shiraishi A."/>
            <person name="Nakayama K."/>
            <person name="Satake H."/>
        </authorList>
    </citation>
    <scope>NUCLEOTIDE SEQUENCE</scope>
</reference>
<proteinExistence type="predicted"/>
<dbReference type="EMBL" id="BQNB010018132">
    <property type="protein sequence ID" value="GJT71007.1"/>
    <property type="molecule type" value="Genomic_DNA"/>
</dbReference>
<feature type="compositionally biased region" description="Basic and acidic residues" evidence="1">
    <location>
        <begin position="146"/>
        <end position="157"/>
    </location>
</feature>
<dbReference type="InterPro" id="IPR054722">
    <property type="entry name" value="PolX-like_BBD"/>
</dbReference>
<keyword evidence="4" id="KW-1185">Reference proteome</keyword>
<dbReference type="Pfam" id="PF22936">
    <property type="entry name" value="Pol_BBD"/>
    <property type="match status" value="1"/>
</dbReference>
<reference evidence="3" key="2">
    <citation type="submission" date="2022-01" db="EMBL/GenBank/DDBJ databases">
        <authorList>
            <person name="Yamashiro T."/>
            <person name="Shiraishi A."/>
            <person name="Satake H."/>
            <person name="Nakayama K."/>
        </authorList>
    </citation>
    <scope>NUCLEOTIDE SEQUENCE</scope>
</reference>
<sequence length="204" mass="23291">MHKAHDRAIYSSVANFVEKYLGTVHFGNDQFAPILGYGDLVQGNITIKRVYYVEGLNHNLFSVGQFCDADLGVCIFGNLHIKKKEKGDPSIFWDTPTQSKGIFCVLQQREQRLIVESIPLRYDEYPKRCRRRTFANGKHLQAFVPNDKRASDYDKPDPGTQKPQNVSLQQIQKPQFPSSTRVGIFVYGPFMINFTINGTSRVNK</sequence>